<evidence type="ECO:0000313" key="1">
    <source>
        <dbReference type="EMBL" id="KAI9903948.1"/>
    </source>
</evidence>
<reference evidence="1" key="1">
    <citation type="submission" date="2022-10" db="EMBL/GenBank/DDBJ databases">
        <title>Complete Genome of Trichothecium roseum strain YXFP-22015, a Plant Pathogen Isolated from Citrus.</title>
        <authorList>
            <person name="Wang Y."/>
            <person name="Zhu L."/>
        </authorList>
    </citation>
    <scope>NUCLEOTIDE SEQUENCE</scope>
    <source>
        <strain evidence="1">YXFP-22015</strain>
    </source>
</reference>
<name>A0ACC0VDV7_9HYPO</name>
<evidence type="ECO:0000313" key="2">
    <source>
        <dbReference type="Proteomes" id="UP001163324"/>
    </source>
</evidence>
<sequence length="1138" mass="124869">MSALDEYLDGSVDNDDVFPCKGCGDILEEGKAYELAGNRWHLDCFRCHSCGTLLDSDANLLLLGDGSLICNNCSYTCTACGNKIDDLAILTGDQAFCSTCFRCRNCKRKIENLRYARTSQGIFCMGCHESLMARRRKKSKAAAAAQKPAREKSHSHSHSPMVTEKSLPALPPNVIPNGAFSDDKVDPDSDTPTELSPRPRLAHRHTESSSRSSSRPGARSPDRRASSSRPEGLGLSQRPYRSNRSSTIMSGGDTKSDDPDSFFIPVALDPSPVPRSSADDKAKNDYFSIPKAGDKRESHASTPHIAFQDKARQHSNDNDLTQLKSLSHSVSRSSKEASPSGLKSPQASGRGPQSDDRKLQDAPTIVRDESNSSASSQDATVASARKDSNVMVPPPRAPRDARPQEPVEGGTSLDRTTSHPEQPKAITRKQLPPTAANNVTPKPRQSPSSDDPPPKPPRPGAPDASSRGDTYMRPRVAPAPPPVAQTPGKTDKDDPMSPKESPKLPRWSSGGDFSMDEDMARILGMDDRSSKIMRRASNIARHGRTSSIESSAAGNPTRASHARSISETTRTTTSPRWSKHQHHDDRNGTAPEIASPASSSGDDAVLLKRQLKNSEQRVAELERQFNNEKDLQTLNKKLIEKRKTVSVLDTQAEVMIQQLEVLAGYVEKAKETKSSVDPQELQDAALKDFVQKLEKVKMSMSETIEQLHEERDKLIEEKLKAMTDRDRALQEFEQLSSKNAQLADMNNDLTHQIQERFKAQGVEAKALNGLGIYGDNKSAMGSSSNLDAASMSTGPTLLAADEDTIVESGPTVVQVRKGQVKKFNWKKGSKGLAQNLQKGVNRAAAAFQNDRGERITPGAAAMPGGDIGMPYNATIVQAESPAGPTVNTLKQNQNQHMNQQQGGEHGRQGFGFFSKKSATTVSKSASTSAVSTPAPVEPPTTLFGSDLGERAEYERRQIPSVVTRCIEEVELRGMDQEGIYRKTGGNSQINAIKEGFDKDEDYDISDPDLDITAVTSVLKQYFRKLPVPLLTFDIYERILESTSITDDTERCDHLRKTFASMPEKHRDCLEFLMFHLDRVAQRQSENLMTPKNLAVVFAPTIMRDLSIEREMTDMHNKNLAMQFVIEHSRTIFAEGLVA</sequence>
<dbReference type="EMBL" id="CM047940">
    <property type="protein sequence ID" value="KAI9903948.1"/>
    <property type="molecule type" value="Genomic_DNA"/>
</dbReference>
<dbReference type="Proteomes" id="UP001163324">
    <property type="component" value="Chromosome 1"/>
</dbReference>
<gene>
    <name evidence="1" type="ORF">N3K66_000477</name>
</gene>
<keyword evidence="2" id="KW-1185">Reference proteome</keyword>
<organism evidence="1 2">
    <name type="scientific">Trichothecium roseum</name>
    <dbReference type="NCBI Taxonomy" id="47278"/>
    <lineage>
        <taxon>Eukaryota</taxon>
        <taxon>Fungi</taxon>
        <taxon>Dikarya</taxon>
        <taxon>Ascomycota</taxon>
        <taxon>Pezizomycotina</taxon>
        <taxon>Sordariomycetes</taxon>
        <taxon>Hypocreomycetidae</taxon>
        <taxon>Hypocreales</taxon>
        <taxon>Hypocreales incertae sedis</taxon>
        <taxon>Trichothecium</taxon>
    </lineage>
</organism>
<comment type="caution">
    <text evidence="1">The sequence shown here is derived from an EMBL/GenBank/DDBJ whole genome shotgun (WGS) entry which is preliminary data.</text>
</comment>
<accession>A0ACC0VDV7</accession>
<protein>
    <submittedName>
        <fullName evidence="1">Uncharacterized protein</fullName>
    </submittedName>
</protein>
<proteinExistence type="predicted"/>